<dbReference type="EMBL" id="KN822007">
    <property type="protein sequence ID" value="KIM68996.1"/>
    <property type="molecule type" value="Genomic_DNA"/>
</dbReference>
<dbReference type="HOGENOM" id="CLU_2321731_0_0_1"/>
<name>A0A0C3EM47_9AGAM</name>
<evidence type="ECO:0000313" key="3">
    <source>
        <dbReference type="Proteomes" id="UP000053989"/>
    </source>
</evidence>
<protein>
    <submittedName>
        <fullName evidence="2">Uncharacterized protein</fullName>
    </submittedName>
</protein>
<keyword evidence="3" id="KW-1185">Reference proteome</keyword>
<feature type="compositionally biased region" description="Polar residues" evidence="1">
    <location>
        <begin position="1"/>
        <end position="10"/>
    </location>
</feature>
<dbReference type="Proteomes" id="UP000053989">
    <property type="component" value="Unassembled WGS sequence"/>
</dbReference>
<reference evidence="2 3" key="1">
    <citation type="submission" date="2014-04" db="EMBL/GenBank/DDBJ databases">
        <authorList>
            <consortium name="DOE Joint Genome Institute"/>
            <person name="Kuo A."/>
            <person name="Kohler A."/>
            <person name="Nagy L.G."/>
            <person name="Floudas D."/>
            <person name="Copeland A."/>
            <person name="Barry K.W."/>
            <person name="Cichocki N."/>
            <person name="Veneault-Fourrey C."/>
            <person name="LaButti K."/>
            <person name="Lindquist E.A."/>
            <person name="Lipzen A."/>
            <person name="Lundell T."/>
            <person name="Morin E."/>
            <person name="Murat C."/>
            <person name="Sun H."/>
            <person name="Tunlid A."/>
            <person name="Henrissat B."/>
            <person name="Grigoriev I.V."/>
            <person name="Hibbett D.S."/>
            <person name="Martin F."/>
            <person name="Nordberg H.P."/>
            <person name="Cantor M.N."/>
            <person name="Hua S.X."/>
        </authorList>
    </citation>
    <scope>NUCLEOTIDE SEQUENCE [LARGE SCALE GENOMIC DNA]</scope>
    <source>
        <strain evidence="2 3">Foug A</strain>
    </source>
</reference>
<gene>
    <name evidence="2" type="ORF">SCLCIDRAFT_1208413</name>
</gene>
<feature type="region of interest" description="Disordered" evidence="1">
    <location>
        <begin position="1"/>
        <end position="30"/>
    </location>
</feature>
<evidence type="ECO:0000313" key="2">
    <source>
        <dbReference type="EMBL" id="KIM68996.1"/>
    </source>
</evidence>
<sequence length="99" mass="10575">MPKGYTTSDLTMLGRWRPKGGRSPQNLTNGVRRLTDSQPVARHPIRECTSSHAQLGVRSIVPANAALSELSRLLIATVYSADSSDPTSVHSMATSGGIE</sequence>
<organism evidence="2 3">
    <name type="scientific">Scleroderma citrinum Foug A</name>
    <dbReference type="NCBI Taxonomy" id="1036808"/>
    <lineage>
        <taxon>Eukaryota</taxon>
        <taxon>Fungi</taxon>
        <taxon>Dikarya</taxon>
        <taxon>Basidiomycota</taxon>
        <taxon>Agaricomycotina</taxon>
        <taxon>Agaricomycetes</taxon>
        <taxon>Agaricomycetidae</taxon>
        <taxon>Boletales</taxon>
        <taxon>Sclerodermatineae</taxon>
        <taxon>Sclerodermataceae</taxon>
        <taxon>Scleroderma</taxon>
    </lineage>
</organism>
<dbReference type="AlphaFoldDB" id="A0A0C3EM47"/>
<accession>A0A0C3EM47</accession>
<proteinExistence type="predicted"/>
<reference evidence="3" key="2">
    <citation type="submission" date="2015-01" db="EMBL/GenBank/DDBJ databases">
        <title>Evolutionary Origins and Diversification of the Mycorrhizal Mutualists.</title>
        <authorList>
            <consortium name="DOE Joint Genome Institute"/>
            <consortium name="Mycorrhizal Genomics Consortium"/>
            <person name="Kohler A."/>
            <person name="Kuo A."/>
            <person name="Nagy L.G."/>
            <person name="Floudas D."/>
            <person name="Copeland A."/>
            <person name="Barry K.W."/>
            <person name="Cichocki N."/>
            <person name="Veneault-Fourrey C."/>
            <person name="LaButti K."/>
            <person name="Lindquist E.A."/>
            <person name="Lipzen A."/>
            <person name="Lundell T."/>
            <person name="Morin E."/>
            <person name="Murat C."/>
            <person name="Riley R."/>
            <person name="Ohm R."/>
            <person name="Sun H."/>
            <person name="Tunlid A."/>
            <person name="Henrissat B."/>
            <person name="Grigoriev I.V."/>
            <person name="Hibbett D.S."/>
            <person name="Martin F."/>
        </authorList>
    </citation>
    <scope>NUCLEOTIDE SEQUENCE [LARGE SCALE GENOMIC DNA]</scope>
    <source>
        <strain evidence="3">Foug A</strain>
    </source>
</reference>
<dbReference type="InParanoid" id="A0A0C3EM47"/>
<evidence type="ECO:0000256" key="1">
    <source>
        <dbReference type="SAM" id="MobiDB-lite"/>
    </source>
</evidence>